<evidence type="ECO:0000256" key="2">
    <source>
        <dbReference type="SAM" id="SignalP"/>
    </source>
</evidence>
<dbReference type="Pfam" id="PF03489">
    <property type="entry name" value="SapB_2"/>
    <property type="match status" value="1"/>
</dbReference>
<dbReference type="SUPFAM" id="SSF47862">
    <property type="entry name" value="Saposin"/>
    <property type="match status" value="1"/>
</dbReference>
<feature type="chain" id="PRO_5002083285" evidence="2">
    <location>
        <begin position="20"/>
        <end position="103"/>
    </location>
</feature>
<reference evidence="4 5" key="1">
    <citation type="submission" date="2014-03" db="EMBL/GenBank/DDBJ databases">
        <title>Draft genome of the hookworm Oesophagostomum dentatum.</title>
        <authorList>
            <person name="Mitreva M."/>
        </authorList>
    </citation>
    <scope>NUCLEOTIDE SEQUENCE [LARGE SCALE GENOMIC DNA]</scope>
    <source>
        <strain evidence="4 5">OD-Hann</strain>
    </source>
</reference>
<feature type="domain" description="Saposin B-type" evidence="3">
    <location>
        <begin position="25"/>
        <end position="103"/>
    </location>
</feature>
<dbReference type="EMBL" id="KN549641">
    <property type="protein sequence ID" value="KHJ96539.1"/>
    <property type="molecule type" value="Genomic_DNA"/>
</dbReference>
<dbReference type="SMART" id="SM00741">
    <property type="entry name" value="SapB"/>
    <property type="match status" value="1"/>
</dbReference>
<gene>
    <name evidence="4" type="ORF">OESDEN_03494</name>
</gene>
<organism evidence="4 5">
    <name type="scientific">Oesophagostomum dentatum</name>
    <name type="common">Nodular worm</name>
    <dbReference type="NCBI Taxonomy" id="61180"/>
    <lineage>
        <taxon>Eukaryota</taxon>
        <taxon>Metazoa</taxon>
        <taxon>Ecdysozoa</taxon>
        <taxon>Nematoda</taxon>
        <taxon>Chromadorea</taxon>
        <taxon>Rhabditida</taxon>
        <taxon>Rhabditina</taxon>
        <taxon>Rhabditomorpha</taxon>
        <taxon>Strongyloidea</taxon>
        <taxon>Strongylidae</taxon>
        <taxon>Oesophagostomum</taxon>
    </lineage>
</organism>
<protein>
    <submittedName>
        <fullName evidence="4">Surfactant protein B</fullName>
    </submittedName>
</protein>
<evidence type="ECO:0000259" key="3">
    <source>
        <dbReference type="PROSITE" id="PS50015"/>
    </source>
</evidence>
<keyword evidence="1" id="KW-1015">Disulfide bond</keyword>
<feature type="signal peptide" evidence="2">
    <location>
        <begin position="1"/>
        <end position="19"/>
    </location>
</feature>
<accession>A0A0B1TH04</accession>
<dbReference type="InterPro" id="IPR008138">
    <property type="entry name" value="SapB_2"/>
</dbReference>
<dbReference type="AlphaFoldDB" id="A0A0B1TH04"/>
<evidence type="ECO:0000256" key="1">
    <source>
        <dbReference type="ARBA" id="ARBA00023157"/>
    </source>
</evidence>
<dbReference type="Proteomes" id="UP000053660">
    <property type="component" value="Unassembled WGS sequence"/>
</dbReference>
<evidence type="ECO:0000313" key="4">
    <source>
        <dbReference type="EMBL" id="KHJ96539.1"/>
    </source>
</evidence>
<sequence length="103" mass="11606">MKLILVLAVVLGCAVLSQAQVENWEIPLCKICTDWVGELTKLLDKGEQYAQEYATKFCKEKVPIEFLQNACIKGIMDTYAKIIQQIKAEISPEKVCKAIKICK</sequence>
<dbReference type="Gene3D" id="1.10.225.10">
    <property type="entry name" value="Saposin-like"/>
    <property type="match status" value="1"/>
</dbReference>
<proteinExistence type="predicted"/>
<evidence type="ECO:0000313" key="5">
    <source>
        <dbReference type="Proteomes" id="UP000053660"/>
    </source>
</evidence>
<dbReference type="InterPro" id="IPR008139">
    <property type="entry name" value="SaposinB_dom"/>
</dbReference>
<dbReference type="InterPro" id="IPR011001">
    <property type="entry name" value="Saposin-like"/>
</dbReference>
<name>A0A0B1TH04_OESDE</name>
<dbReference type="OrthoDB" id="69496at2759"/>
<dbReference type="PROSITE" id="PS50015">
    <property type="entry name" value="SAP_B"/>
    <property type="match status" value="1"/>
</dbReference>
<keyword evidence="5" id="KW-1185">Reference proteome</keyword>
<keyword evidence="2" id="KW-0732">Signal</keyword>